<feature type="coiled-coil region" evidence="1">
    <location>
        <begin position="375"/>
        <end position="430"/>
    </location>
</feature>
<dbReference type="SUPFAM" id="SSF53335">
    <property type="entry name" value="S-adenosyl-L-methionine-dependent methyltransferases"/>
    <property type="match status" value="1"/>
</dbReference>
<evidence type="ECO:0000313" key="6">
    <source>
        <dbReference type="Proteomes" id="UP000078116"/>
    </source>
</evidence>
<evidence type="ECO:0000313" key="3">
    <source>
        <dbReference type="EMBL" id="OAJ51448.1"/>
    </source>
</evidence>
<dbReference type="InterPro" id="IPR013216">
    <property type="entry name" value="Methyltransf_11"/>
</dbReference>
<protein>
    <recommendedName>
        <fullName evidence="2">Methyltransferase type 11 domain-containing protein</fullName>
    </recommendedName>
</protein>
<dbReference type="EMBL" id="LXJZ01000178">
    <property type="protein sequence ID" value="OAJ57690.1"/>
    <property type="molecule type" value="Genomic_DNA"/>
</dbReference>
<evidence type="ECO:0000259" key="2">
    <source>
        <dbReference type="Pfam" id="PF08241"/>
    </source>
</evidence>
<reference evidence="5 6" key="1">
    <citation type="submission" date="2016-04" db="EMBL/GenBank/DDBJ databases">
        <title>Reclassification of Paraburkholderia panaciterrae (Farh et al. 2015) Dobritsa &amp; Samadpour 2016 as a later homotypic synonym of Paraburkholderia ginsengiterrae (Farh et al. 2015) Dobritsa &amp; Samadpour 2016.</title>
        <authorList>
            <person name="Dobritsa A.P."/>
            <person name="Kutumbaka K."/>
            <person name="Samadpour M."/>
        </authorList>
    </citation>
    <scope>NUCLEOTIDE SEQUENCE [LARGE SCALE GENOMIC DNA]</scope>
    <source>
        <strain evidence="3 6">DCY85</strain>
        <strain evidence="4 5">DCY85-1</strain>
    </source>
</reference>
<dbReference type="GO" id="GO:0008757">
    <property type="term" value="F:S-adenosylmethionine-dependent methyltransferase activity"/>
    <property type="evidence" value="ECO:0007669"/>
    <property type="project" value="InterPro"/>
</dbReference>
<name>A0A1A9MVT9_9BURK</name>
<dbReference type="Proteomes" id="UP000077961">
    <property type="component" value="Unassembled WGS sequence"/>
</dbReference>
<keyword evidence="1" id="KW-0175">Coiled coil</keyword>
<evidence type="ECO:0000313" key="4">
    <source>
        <dbReference type="EMBL" id="OAJ57690.1"/>
    </source>
</evidence>
<dbReference type="Proteomes" id="UP000078116">
    <property type="component" value="Unassembled WGS sequence"/>
</dbReference>
<feature type="coiled-coil region" evidence="1">
    <location>
        <begin position="194"/>
        <end position="252"/>
    </location>
</feature>
<keyword evidence="5" id="KW-1185">Reference proteome</keyword>
<sequence>MDVVADLDKRLPFDDDSVELVYASHSLEHVGDLMNTMREIYRVCRHGAQVCIVAPYNEQKLNLANPYHRWVFNEHTPRFWSDYPKTPLDADEYRHPHAGDWGLSRSDHANPGLELRLINMEFFYFPEYEDLPPEEQRKLRHQRMDVCDQVMYHLIVWKETADTGVPFEEFVATVERYEPRYVMQRKAHSYEHTVRRLTQQRDEALAAVAALHADLSKSDQAIAEQSRSGARIAELNALIERTEALLGDTRAENHALRLREVERFQRIDELGAQLLSSRNDSLRHQEEARVLSHTAERFRSEAQGASTALLQAQTEMTSLAESVEHHRNKVQGLTEHVSVLTDRLHAAQETIQVSEASADQTRTLLATLTQRNQYLTDLAENAKKVQADLVFARAELEASNGLAAWHRSREELLTNENARLSAEVARLATEITSIASTDLLEARKTAEELGRQLSARRASRSARLSYFLSSGNMSWRHIGPAFADLKAYSEKFFRRSSKTQFSLGGDLRGVPYIEYTMPFKAPSLRSVSLAVHPLLRTDSGTIGIEIVSAEKEIVTRSSVPLAGIDRYSPTEFVLPAEVNGLDTGWGLRVFATGVDVPVSVFELTDYSLFRRRIKIAPFALLS</sequence>
<dbReference type="STRING" id="1462993.A6V36_31135"/>
<accession>A0A1A9MVT9</accession>
<dbReference type="AlphaFoldDB" id="A0A1A9MVT9"/>
<comment type="caution">
    <text evidence="3">The sequence shown here is derived from an EMBL/GenBank/DDBJ whole genome shotgun (WGS) entry which is preliminary data.</text>
</comment>
<dbReference type="Gene3D" id="3.40.50.150">
    <property type="entry name" value="Vaccinia Virus protein VP39"/>
    <property type="match status" value="1"/>
</dbReference>
<organism evidence="3 6">
    <name type="scientific">Paraburkholderia ginsengiterrae</name>
    <dbReference type="NCBI Taxonomy" id="1462993"/>
    <lineage>
        <taxon>Bacteria</taxon>
        <taxon>Pseudomonadati</taxon>
        <taxon>Pseudomonadota</taxon>
        <taxon>Betaproteobacteria</taxon>
        <taxon>Burkholderiales</taxon>
        <taxon>Burkholderiaceae</taxon>
        <taxon>Paraburkholderia</taxon>
    </lineage>
</organism>
<evidence type="ECO:0000313" key="5">
    <source>
        <dbReference type="Proteomes" id="UP000077961"/>
    </source>
</evidence>
<dbReference type="InterPro" id="IPR029063">
    <property type="entry name" value="SAM-dependent_MTases_sf"/>
</dbReference>
<dbReference type="Pfam" id="PF08241">
    <property type="entry name" value="Methyltransf_11"/>
    <property type="match status" value="1"/>
</dbReference>
<gene>
    <name evidence="4" type="ORF">A6V36_31135</name>
    <name evidence="3" type="ORF">A6V37_12120</name>
</gene>
<proteinExistence type="predicted"/>
<feature type="domain" description="Methyltransferase type 11" evidence="2">
    <location>
        <begin position="3"/>
        <end position="51"/>
    </location>
</feature>
<dbReference type="EMBL" id="LXKA01000393">
    <property type="protein sequence ID" value="OAJ51448.1"/>
    <property type="molecule type" value="Genomic_DNA"/>
</dbReference>
<evidence type="ECO:0000256" key="1">
    <source>
        <dbReference type="SAM" id="Coils"/>
    </source>
</evidence>